<evidence type="ECO:0000313" key="6">
    <source>
        <dbReference type="EMBL" id="GLJ75145.1"/>
    </source>
</evidence>
<dbReference type="GO" id="GO:0016887">
    <property type="term" value="F:ATP hydrolysis activity"/>
    <property type="evidence" value="ECO:0007669"/>
    <property type="project" value="InterPro"/>
</dbReference>
<comment type="caution">
    <text evidence="6">The sequence shown here is derived from an EMBL/GenBank/DDBJ whole genome shotgun (WGS) entry which is preliminary data.</text>
</comment>
<sequence>MTSPQSSSAQLAAAAAGHPAGRDAQPVAPQPAAVAPLPAAAPQPAVLAATGLLKSYGAATALAGVDFRVAAGESVAIMGASGSGKTTLLHCLAGIIRPDAGRVSLATPHGVVDVTGLGEKERSRLRREAFGFVFQQGFLLPELTAVENVALPLMLGGATRQAAEQSAASWLAALGLAGFEARRLGQLSGGQAQRVAIARAQVTGASVVFADEPTGALDSRTSAEVMDALIASTTGRGKSLIVVTHDEDVAARCSRVLQLADGRIVDEAVTA</sequence>
<feature type="domain" description="ABC transporter" evidence="5">
    <location>
        <begin position="47"/>
        <end position="271"/>
    </location>
</feature>
<evidence type="ECO:0000256" key="2">
    <source>
        <dbReference type="ARBA" id="ARBA00022741"/>
    </source>
</evidence>
<dbReference type="PROSITE" id="PS50893">
    <property type="entry name" value="ABC_TRANSPORTER_2"/>
    <property type="match status" value="1"/>
</dbReference>
<dbReference type="Gene3D" id="3.40.50.300">
    <property type="entry name" value="P-loop containing nucleotide triphosphate hydrolases"/>
    <property type="match status" value="1"/>
</dbReference>
<keyword evidence="3 6" id="KW-0067">ATP-binding</keyword>
<dbReference type="PANTHER" id="PTHR24220:SF685">
    <property type="entry name" value="ABC TRANSPORTER RELATED"/>
    <property type="match status" value="1"/>
</dbReference>
<dbReference type="CDD" id="cd03255">
    <property type="entry name" value="ABC_MJ0796_LolCDE_FtsE"/>
    <property type="match status" value="1"/>
</dbReference>
<organism evidence="6 7">
    <name type="scientific">Leifsonia poae</name>
    <dbReference type="NCBI Taxonomy" id="110933"/>
    <lineage>
        <taxon>Bacteria</taxon>
        <taxon>Bacillati</taxon>
        <taxon>Actinomycetota</taxon>
        <taxon>Actinomycetes</taxon>
        <taxon>Micrococcales</taxon>
        <taxon>Microbacteriaceae</taxon>
        <taxon>Leifsonia</taxon>
    </lineage>
</organism>
<evidence type="ECO:0000256" key="1">
    <source>
        <dbReference type="ARBA" id="ARBA00022448"/>
    </source>
</evidence>
<dbReference type="InterPro" id="IPR017911">
    <property type="entry name" value="MacB-like_ATP-bd"/>
</dbReference>
<dbReference type="SUPFAM" id="SSF52540">
    <property type="entry name" value="P-loop containing nucleoside triphosphate hydrolases"/>
    <property type="match status" value="1"/>
</dbReference>
<reference evidence="6" key="1">
    <citation type="journal article" date="2014" name="Int. J. Syst. Evol. Microbiol.">
        <title>Complete genome sequence of Corynebacterium casei LMG S-19264T (=DSM 44701T), isolated from a smear-ripened cheese.</title>
        <authorList>
            <consortium name="US DOE Joint Genome Institute (JGI-PGF)"/>
            <person name="Walter F."/>
            <person name="Albersmeier A."/>
            <person name="Kalinowski J."/>
            <person name="Ruckert C."/>
        </authorList>
    </citation>
    <scope>NUCLEOTIDE SEQUENCE</scope>
    <source>
        <strain evidence="6">VKM Ac-1401</strain>
    </source>
</reference>
<dbReference type="AlphaFoldDB" id="A0A9W6H7Q6"/>
<dbReference type="InterPro" id="IPR015854">
    <property type="entry name" value="ABC_transpr_LolD-like"/>
</dbReference>
<name>A0A9W6H7Q6_9MICO</name>
<gene>
    <name evidence="6" type="ORF">GCM10017584_07180</name>
</gene>
<protein>
    <submittedName>
        <fullName evidence="6">ABC transporter ATP-binding protein</fullName>
    </submittedName>
</protein>
<keyword evidence="1" id="KW-0813">Transport</keyword>
<evidence type="ECO:0000256" key="4">
    <source>
        <dbReference type="SAM" id="MobiDB-lite"/>
    </source>
</evidence>
<dbReference type="GO" id="GO:0005524">
    <property type="term" value="F:ATP binding"/>
    <property type="evidence" value="ECO:0007669"/>
    <property type="project" value="UniProtKB-KW"/>
</dbReference>
<dbReference type="Proteomes" id="UP001142372">
    <property type="component" value="Unassembled WGS sequence"/>
</dbReference>
<dbReference type="Pfam" id="PF00005">
    <property type="entry name" value="ABC_tran"/>
    <property type="match status" value="1"/>
</dbReference>
<dbReference type="SMART" id="SM00382">
    <property type="entry name" value="AAA"/>
    <property type="match status" value="1"/>
</dbReference>
<dbReference type="EMBL" id="BSEN01000002">
    <property type="protein sequence ID" value="GLJ75145.1"/>
    <property type="molecule type" value="Genomic_DNA"/>
</dbReference>
<reference evidence="6" key="2">
    <citation type="submission" date="2023-01" db="EMBL/GenBank/DDBJ databases">
        <authorList>
            <person name="Sun Q."/>
            <person name="Evtushenko L."/>
        </authorList>
    </citation>
    <scope>NUCLEOTIDE SEQUENCE</scope>
    <source>
        <strain evidence="6">VKM Ac-1401</strain>
    </source>
</reference>
<evidence type="ECO:0000313" key="7">
    <source>
        <dbReference type="Proteomes" id="UP001142372"/>
    </source>
</evidence>
<dbReference type="GO" id="GO:0022857">
    <property type="term" value="F:transmembrane transporter activity"/>
    <property type="evidence" value="ECO:0007669"/>
    <property type="project" value="TreeGrafter"/>
</dbReference>
<dbReference type="PANTHER" id="PTHR24220">
    <property type="entry name" value="IMPORT ATP-BINDING PROTEIN"/>
    <property type="match status" value="1"/>
</dbReference>
<keyword evidence="7" id="KW-1185">Reference proteome</keyword>
<proteinExistence type="predicted"/>
<dbReference type="RefSeq" id="WP_271175832.1">
    <property type="nucleotide sequence ID" value="NZ_BAAAJO010000001.1"/>
</dbReference>
<evidence type="ECO:0000259" key="5">
    <source>
        <dbReference type="PROSITE" id="PS50893"/>
    </source>
</evidence>
<dbReference type="InterPro" id="IPR003439">
    <property type="entry name" value="ABC_transporter-like_ATP-bd"/>
</dbReference>
<dbReference type="InterPro" id="IPR003593">
    <property type="entry name" value="AAA+_ATPase"/>
</dbReference>
<dbReference type="InterPro" id="IPR027417">
    <property type="entry name" value="P-loop_NTPase"/>
</dbReference>
<keyword evidence="2" id="KW-0547">Nucleotide-binding</keyword>
<evidence type="ECO:0000256" key="3">
    <source>
        <dbReference type="ARBA" id="ARBA00022840"/>
    </source>
</evidence>
<dbReference type="GO" id="GO:0005886">
    <property type="term" value="C:plasma membrane"/>
    <property type="evidence" value="ECO:0007669"/>
    <property type="project" value="TreeGrafter"/>
</dbReference>
<feature type="region of interest" description="Disordered" evidence="4">
    <location>
        <begin position="1"/>
        <end position="31"/>
    </location>
</feature>
<accession>A0A9W6H7Q6</accession>